<evidence type="ECO:0000313" key="2">
    <source>
        <dbReference type="Proteomes" id="UP000287519"/>
    </source>
</evidence>
<comment type="caution">
    <text evidence="1">The sequence shown here is derived from an EMBL/GenBank/DDBJ whole genome shotgun (WGS) entry which is preliminary data.</text>
</comment>
<dbReference type="AlphaFoldDB" id="A0A402CIJ2"/>
<dbReference type="EMBL" id="BHYM01000076">
    <property type="protein sequence ID" value="GCE43441.1"/>
    <property type="molecule type" value="Genomic_DNA"/>
</dbReference>
<organism evidence="1 2">
    <name type="scientific">Rhodococcus wratislaviensis</name>
    <name type="common">Tsukamurella wratislaviensis</name>
    <dbReference type="NCBI Taxonomy" id="44752"/>
    <lineage>
        <taxon>Bacteria</taxon>
        <taxon>Bacillati</taxon>
        <taxon>Actinomycetota</taxon>
        <taxon>Actinomycetes</taxon>
        <taxon>Mycobacteriales</taxon>
        <taxon>Nocardiaceae</taxon>
        <taxon>Rhodococcus</taxon>
    </lineage>
</organism>
<sequence>MDSQDSTILEFACRWLPYGGPPSEEILVDFGMTELRFDQHLVRILGSVSSRHLAPGDRATLHEQLLERRERRRRSNASVN</sequence>
<dbReference type="OrthoDB" id="4564819at2"/>
<name>A0A402CIJ2_RHOWR</name>
<keyword evidence="2" id="KW-1185">Reference proteome</keyword>
<proteinExistence type="predicted"/>
<accession>A0A402CIJ2</accession>
<evidence type="ECO:0000313" key="1">
    <source>
        <dbReference type="EMBL" id="GCE43441.1"/>
    </source>
</evidence>
<reference evidence="1 2" key="1">
    <citation type="submission" date="2018-11" db="EMBL/GenBank/DDBJ databases">
        <title>Microbial catabolism of amino acid.</title>
        <authorList>
            <person name="Hibi M."/>
            <person name="Ogawa J."/>
        </authorList>
    </citation>
    <scope>NUCLEOTIDE SEQUENCE [LARGE SCALE GENOMIC DNA]</scope>
    <source>
        <strain evidence="1 2">C31-06</strain>
    </source>
</reference>
<gene>
    <name evidence="1" type="ORF">Rhow_007671</name>
</gene>
<protein>
    <recommendedName>
        <fullName evidence="3">DUF3263 domain-containing protein</fullName>
    </recommendedName>
</protein>
<dbReference type="Proteomes" id="UP000287519">
    <property type="component" value="Unassembled WGS sequence"/>
</dbReference>
<evidence type="ECO:0008006" key="3">
    <source>
        <dbReference type="Google" id="ProtNLM"/>
    </source>
</evidence>